<dbReference type="PANTHER" id="PTHR33337:SF40">
    <property type="entry name" value="CENP-V_GFA DOMAIN-CONTAINING PROTEIN-RELATED"/>
    <property type="match status" value="1"/>
</dbReference>
<evidence type="ECO:0000313" key="7">
    <source>
        <dbReference type="Proteomes" id="UP001180825"/>
    </source>
</evidence>
<dbReference type="PANTHER" id="PTHR33337">
    <property type="entry name" value="GFA DOMAIN-CONTAINING PROTEIN"/>
    <property type="match status" value="1"/>
</dbReference>
<keyword evidence="2" id="KW-0479">Metal-binding</keyword>
<keyword evidence="4" id="KW-0456">Lyase</keyword>
<keyword evidence="3" id="KW-0862">Zinc</keyword>
<dbReference type="EMBL" id="JAVDXV010000012">
    <property type="protein sequence ID" value="MDR7335904.1"/>
    <property type="molecule type" value="Genomic_DNA"/>
</dbReference>
<organism evidence="6 7">
    <name type="scientific">Roseateles asaccharophilus</name>
    <dbReference type="NCBI Taxonomy" id="582607"/>
    <lineage>
        <taxon>Bacteria</taxon>
        <taxon>Pseudomonadati</taxon>
        <taxon>Pseudomonadota</taxon>
        <taxon>Betaproteobacteria</taxon>
        <taxon>Burkholderiales</taxon>
        <taxon>Sphaerotilaceae</taxon>
        <taxon>Roseateles</taxon>
    </lineage>
</organism>
<dbReference type="Proteomes" id="UP001180825">
    <property type="component" value="Unassembled WGS sequence"/>
</dbReference>
<comment type="similarity">
    <text evidence="1">Belongs to the Gfa family.</text>
</comment>
<evidence type="ECO:0000256" key="1">
    <source>
        <dbReference type="ARBA" id="ARBA00005495"/>
    </source>
</evidence>
<comment type="caution">
    <text evidence="6">The sequence shown here is derived from an EMBL/GenBank/DDBJ whole genome shotgun (WGS) entry which is preliminary data.</text>
</comment>
<name>A0ABU2AFA7_9BURK</name>
<reference evidence="6 7" key="1">
    <citation type="submission" date="2023-07" db="EMBL/GenBank/DDBJ databases">
        <title>Sorghum-associated microbial communities from plants grown in Nebraska, USA.</title>
        <authorList>
            <person name="Schachtman D."/>
        </authorList>
    </citation>
    <scope>NUCLEOTIDE SEQUENCE [LARGE SCALE GENOMIC DNA]</scope>
    <source>
        <strain evidence="6 7">BE316</strain>
    </source>
</reference>
<sequence>MFKPPRVAACSCGQLTAQVTGDPVRISICHCLACQRRTGSVFGQQARFRRDGVVLSGVSTTWVRTGDEGSSATFHFCPTCGATVYYEPGGLDEFLAIPVGAFADPTFPTPTVSVYEERMHAWVVPPADAEHYA</sequence>
<accession>A0ABU2AFA7</accession>
<dbReference type="Pfam" id="PF04828">
    <property type="entry name" value="GFA"/>
    <property type="match status" value="1"/>
</dbReference>
<evidence type="ECO:0000256" key="3">
    <source>
        <dbReference type="ARBA" id="ARBA00022833"/>
    </source>
</evidence>
<evidence type="ECO:0000259" key="5">
    <source>
        <dbReference type="PROSITE" id="PS51891"/>
    </source>
</evidence>
<gene>
    <name evidence="6" type="ORF">J2X21_005071</name>
</gene>
<protein>
    <recommendedName>
        <fullName evidence="5">CENP-V/GFA domain-containing protein</fullName>
    </recommendedName>
</protein>
<keyword evidence="7" id="KW-1185">Reference proteome</keyword>
<feature type="domain" description="CENP-V/GFA" evidence="5">
    <location>
        <begin position="6"/>
        <end position="116"/>
    </location>
</feature>
<proteinExistence type="inferred from homology"/>
<dbReference type="RefSeq" id="WP_310332905.1">
    <property type="nucleotide sequence ID" value="NZ_JAVDXV010000012.1"/>
</dbReference>
<dbReference type="InterPro" id="IPR011057">
    <property type="entry name" value="Mss4-like_sf"/>
</dbReference>
<dbReference type="Gene3D" id="3.90.1590.10">
    <property type="entry name" value="glutathione-dependent formaldehyde- activating enzyme (gfa)"/>
    <property type="match status" value="1"/>
</dbReference>
<dbReference type="PROSITE" id="PS51891">
    <property type="entry name" value="CENP_V_GFA"/>
    <property type="match status" value="1"/>
</dbReference>
<evidence type="ECO:0000256" key="2">
    <source>
        <dbReference type="ARBA" id="ARBA00022723"/>
    </source>
</evidence>
<evidence type="ECO:0000313" key="6">
    <source>
        <dbReference type="EMBL" id="MDR7335904.1"/>
    </source>
</evidence>
<dbReference type="SUPFAM" id="SSF51316">
    <property type="entry name" value="Mss4-like"/>
    <property type="match status" value="1"/>
</dbReference>
<dbReference type="InterPro" id="IPR006913">
    <property type="entry name" value="CENP-V/GFA"/>
</dbReference>
<evidence type="ECO:0000256" key="4">
    <source>
        <dbReference type="ARBA" id="ARBA00023239"/>
    </source>
</evidence>